<dbReference type="GeneTree" id="ENSGT00940000160465"/>
<dbReference type="OrthoDB" id="8961796at2759"/>
<dbReference type="Gene3D" id="1.20.5.490">
    <property type="entry name" value="Single helix bin"/>
    <property type="match status" value="1"/>
</dbReference>
<protein>
    <submittedName>
        <fullName evidence="4">TSC22 domain family member 2</fullName>
    </submittedName>
</protein>
<reference evidence="4" key="3">
    <citation type="submission" date="2025-09" db="UniProtKB">
        <authorList>
            <consortium name="Ensembl"/>
        </authorList>
    </citation>
    <scope>IDENTIFICATION</scope>
    <source>
        <strain evidence="4">Hd-rR</strain>
    </source>
</reference>
<evidence type="ECO:0000313" key="5">
    <source>
        <dbReference type="Proteomes" id="UP000001038"/>
    </source>
</evidence>
<evidence type="ECO:0000256" key="2">
    <source>
        <dbReference type="SAM" id="Coils"/>
    </source>
</evidence>
<feature type="compositionally biased region" description="Low complexity" evidence="3">
    <location>
        <begin position="318"/>
        <end position="332"/>
    </location>
</feature>
<feature type="region of interest" description="Disordered" evidence="3">
    <location>
        <begin position="28"/>
        <end position="47"/>
    </location>
</feature>
<feature type="compositionally biased region" description="Polar residues" evidence="3">
    <location>
        <begin position="253"/>
        <end position="269"/>
    </location>
</feature>
<dbReference type="InterPro" id="IPR000580">
    <property type="entry name" value="TSC22/Bun"/>
</dbReference>
<dbReference type="FunCoup" id="A0A3B3III8">
    <property type="interactions" value="615"/>
</dbReference>
<name>A0A3B3III8_ORYLA</name>
<feature type="region of interest" description="Disordered" evidence="3">
    <location>
        <begin position="253"/>
        <end position="291"/>
    </location>
</feature>
<evidence type="ECO:0000256" key="1">
    <source>
        <dbReference type="ARBA" id="ARBA00007908"/>
    </source>
</evidence>
<evidence type="ECO:0000313" key="4">
    <source>
        <dbReference type="Ensembl" id="ENSORLP00000043900.1"/>
    </source>
</evidence>
<dbReference type="AlphaFoldDB" id="A0A3B3III8"/>
<proteinExistence type="inferred from homology"/>
<feature type="compositionally biased region" description="Polar residues" evidence="3">
    <location>
        <begin position="193"/>
        <end position="202"/>
    </location>
</feature>
<dbReference type="GO" id="GO:0006357">
    <property type="term" value="P:regulation of transcription by RNA polymerase II"/>
    <property type="evidence" value="ECO:0007669"/>
    <property type="project" value="InterPro"/>
</dbReference>
<feature type="region of interest" description="Disordered" evidence="3">
    <location>
        <begin position="318"/>
        <end position="345"/>
    </location>
</feature>
<comment type="similarity">
    <text evidence="1">Belongs to the TSC-22/Dip/Bun family.</text>
</comment>
<dbReference type="InterPro" id="IPR047862">
    <property type="entry name" value="TSC22/BUN_CS"/>
</dbReference>
<dbReference type="InterPro" id="IPR053049">
    <property type="entry name" value="TSC22_domain_protein_2"/>
</dbReference>
<feature type="compositionally biased region" description="Low complexity" evidence="3">
    <location>
        <begin position="277"/>
        <end position="291"/>
    </location>
</feature>
<feature type="compositionally biased region" description="Polar residues" evidence="3">
    <location>
        <begin position="377"/>
        <end position="411"/>
    </location>
</feature>
<dbReference type="Ensembl" id="ENSORLT00000027880.1">
    <property type="protein sequence ID" value="ENSORLP00000043900.1"/>
    <property type="gene ID" value="ENSORLG00000007302.2"/>
</dbReference>
<feature type="coiled-coil region" evidence="2">
    <location>
        <begin position="521"/>
        <end position="555"/>
    </location>
</feature>
<dbReference type="Pfam" id="PF01166">
    <property type="entry name" value="TSC22"/>
    <property type="match status" value="1"/>
</dbReference>
<reference evidence="4 5" key="1">
    <citation type="journal article" date="2007" name="Nature">
        <title>The medaka draft genome and insights into vertebrate genome evolution.</title>
        <authorList>
            <person name="Kasahara M."/>
            <person name="Naruse K."/>
            <person name="Sasaki S."/>
            <person name="Nakatani Y."/>
            <person name="Qu W."/>
            <person name="Ahsan B."/>
            <person name="Yamada T."/>
            <person name="Nagayasu Y."/>
            <person name="Doi K."/>
            <person name="Kasai Y."/>
            <person name="Jindo T."/>
            <person name="Kobayashi D."/>
            <person name="Shimada A."/>
            <person name="Toyoda A."/>
            <person name="Kuroki Y."/>
            <person name="Fujiyama A."/>
            <person name="Sasaki T."/>
            <person name="Shimizu A."/>
            <person name="Asakawa S."/>
            <person name="Shimizu N."/>
            <person name="Hashimoto S."/>
            <person name="Yang J."/>
            <person name="Lee Y."/>
            <person name="Matsushima K."/>
            <person name="Sugano S."/>
            <person name="Sakaizumi M."/>
            <person name="Narita T."/>
            <person name="Ohishi K."/>
            <person name="Haga S."/>
            <person name="Ohta F."/>
            <person name="Nomoto H."/>
            <person name="Nogata K."/>
            <person name="Morishita T."/>
            <person name="Endo T."/>
            <person name="Shin-I T."/>
            <person name="Takeda H."/>
            <person name="Morishita S."/>
            <person name="Kohara Y."/>
        </authorList>
    </citation>
    <scope>NUCLEOTIDE SEQUENCE [LARGE SCALE GENOMIC DNA]</scope>
    <source>
        <strain evidence="4 5">Hd-rR</strain>
    </source>
</reference>
<keyword evidence="2" id="KW-0175">Coiled coil</keyword>
<feature type="region of interest" description="Disordered" evidence="3">
    <location>
        <begin position="182"/>
        <end position="237"/>
    </location>
</feature>
<feature type="compositionally biased region" description="Low complexity" evidence="3">
    <location>
        <begin position="182"/>
        <end position="192"/>
    </location>
</feature>
<dbReference type="PANTHER" id="PTHR46894:SF1">
    <property type="entry name" value="TSC22 DOMAIN FAMILY PROTEIN 2"/>
    <property type="match status" value="1"/>
</dbReference>
<dbReference type="Proteomes" id="UP000001038">
    <property type="component" value="Chromosome 4"/>
</dbReference>
<organism evidence="4 5">
    <name type="scientific">Oryzias latipes</name>
    <name type="common">Japanese rice fish</name>
    <name type="synonym">Japanese killifish</name>
    <dbReference type="NCBI Taxonomy" id="8090"/>
    <lineage>
        <taxon>Eukaryota</taxon>
        <taxon>Metazoa</taxon>
        <taxon>Chordata</taxon>
        <taxon>Craniata</taxon>
        <taxon>Vertebrata</taxon>
        <taxon>Euteleostomi</taxon>
        <taxon>Actinopterygii</taxon>
        <taxon>Neopterygii</taxon>
        <taxon>Teleostei</taxon>
        <taxon>Neoteleostei</taxon>
        <taxon>Acanthomorphata</taxon>
        <taxon>Ovalentaria</taxon>
        <taxon>Atherinomorphae</taxon>
        <taxon>Beloniformes</taxon>
        <taxon>Adrianichthyidae</taxon>
        <taxon>Oryziinae</taxon>
        <taxon>Oryzias</taxon>
    </lineage>
</organism>
<dbReference type="PROSITE" id="PS01289">
    <property type="entry name" value="TSC22"/>
    <property type="match status" value="1"/>
</dbReference>
<dbReference type="PANTHER" id="PTHR46894">
    <property type="entry name" value="TSC22 DOMAIN FAMILY PROTEIN 2"/>
    <property type="match status" value="1"/>
</dbReference>
<accession>A0A3B3III8</accession>
<dbReference type="SUPFAM" id="SSF58026">
    <property type="entry name" value="Delta-sleep-inducing peptide immunoreactive peptide"/>
    <property type="match status" value="1"/>
</dbReference>
<sequence length="609" mass="65130">MSKMPGKRSCFQITSVTQAQVAANCLPDDTESQDDLDESRTGDMPPEGFDVCRVDQGACATNCSEEISHYGGDSLPNKALVNGGFYLKSLASGRLTPGMPPSNFAASSMLTSVTQTAPSNSYSSRFRVIKLDHGTGEPFRRGRWNCTEFYERDSESNLTVDSLKSAVSLDYTDRESVLGATSNSFVSSSTSSAQGLESTTDSGYFASVGHPSHSYHSESQQQDYRLSPRKGSGASAFLPTGYATTLQANQAQGNVQPMTPPTFLSNSLNGVHHGSRQQMPPSIPPASQAQQLDYSAHPTGISDYHQQQFSSGALTSSVVSSSGHVSSPQISSPGPAKRRLGSETGSAQTVIAPIHTQQQPVSQPQLPGGLGIALPLFSTTSSNSGGQNVPVSMPSATSIPQGGSDPMSSSHGAAVHQPEDSRQKVDVLPQHISTVARQDGVRTPITDGFDMQRSTVKNLFNIQISMDVDDDRNPSTAFYQAFRPSRLRWSKPIGYSASGASAVAIDNKIEQAMDLVKSHLMYAVREEVEVLKEQIKELYERNSMLERENAVLKSLANTEQLSQLTGPTSNSSTPVQQLHHLPLVANSPASLLHLEGSPSIPHQPNISSA</sequence>
<reference evidence="4" key="2">
    <citation type="submission" date="2025-08" db="UniProtKB">
        <authorList>
            <consortium name="Ensembl"/>
        </authorList>
    </citation>
    <scope>IDENTIFICATION</scope>
    <source>
        <strain evidence="4">Hd-rR</strain>
    </source>
</reference>
<evidence type="ECO:0000256" key="3">
    <source>
        <dbReference type="SAM" id="MobiDB-lite"/>
    </source>
</evidence>
<dbReference type="FunFam" id="1.20.5.490:FF:000002">
    <property type="entry name" value="TSC22 domain family, member 1"/>
    <property type="match status" value="1"/>
</dbReference>
<dbReference type="Bgee" id="ENSORLG00000007302">
    <property type="expression patterns" value="Expressed in pharyngeal gill and 14 other cell types or tissues"/>
</dbReference>
<feature type="compositionally biased region" description="Acidic residues" evidence="3">
    <location>
        <begin position="28"/>
        <end position="37"/>
    </location>
</feature>
<keyword evidence="5" id="KW-1185">Reference proteome</keyword>
<dbReference type="InParanoid" id="A0A3B3III8"/>
<dbReference type="STRING" id="8090.ENSORLP00000043900"/>
<gene>
    <name evidence="4" type="primary">tsc22d2</name>
</gene>
<feature type="region of interest" description="Disordered" evidence="3">
    <location>
        <begin position="377"/>
        <end position="423"/>
    </location>
</feature>